<name>A0ABU3LLJ1_9ACTN</name>
<protein>
    <recommendedName>
        <fullName evidence="4">DUF5753 domain-containing protein</fullName>
    </recommendedName>
</protein>
<proteinExistence type="predicted"/>
<reference evidence="3" key="1">
    <citation type="submission" date="2023-07" db="EMBL/GenBank/DDBJ databases">
        <title>Draft genome sequence of the endophytic actinobacterium Streptomyces justiciae WPN32, a potential antibiotic producer.</title>
        <authorList>
            <person name="Yasawong M."/>
            <person name="Pana W."/>
            <person name="Ganta P."/>
            <person name="Santapan N."/>
            <person name="Songngamsuk T."/>
            <person name="Phatcharaharikarn M."/>
            <person name="Kerdtoob S."/>
            <person name="Nantapong N."/>
        </authorList>
    </citation>
    <scope>NUCLEOTIDE SEQUENCE [LARGE SCALE GENOMIC DNA]</scope>
    <source>
        <strain evidence="3">WPN32</strain>
    </source>
</reference>
<keyword evidence="3" id="KW-1185">Reference proteome</keyword>
<organism evidence="2 3">
    <name type="scientific">Streptomyces justiciae</name>
    <dbReference type="NCBI Taxonomy" id="2780140"/>
    <lineage>
        <taxon>Bacteria</taxon>
        <taxon>Bacillati</taxon>
        <taxon>Actinomycetota</taxon>
        <taxon>Actinomycetes</taxon>
        <taxon>Kitasatosporales</taxon>
        <taxon>Streptomycetaceae</taxon>
        <taxon>Streptomyces</taxon>
    </lineage>
</organism>
<evidence type="ECO:0008006" key="4">
    <source>
        <dbReference type="Google" id="ProtNLM"/>
    </source>
</evidence>
<feature type="region of interest" description="Disordered" evidence="1">
    <location>
        <begin position="46"/>
        <end position="66"/>
    </location>
</feature>
<gene>
    <name evidence="2" type="ORF">RQC66_02935</name>
</gene>
<evidence type="ECO:0000313" key="3">
    <source>
        <dbReference type="Proteomes" id="UP001257948"/>
    </source>
</evidence>
<evidence type="ECO:0000313" key="2">
    <source>
        <dbReference type="EMBL" id="MDT7839681.1"/>
    </source>
</evidence>
<dbReference type="EMBL" id="JAVTLL010000002">
    <property type="protein sequence ID" value="MDT7839681.1"/>
    <property type="molecule type" value="Genomic_DNA"/>
</dbReference>
<evidence type="ECO:0000256" key="1">
    <source>
        <dbReference type="SAM" id="MobiDB-lite"/>
    </source>
</evidence>
<dbReference type="RefSeq" id="WP_256780851.1">
    <property type="nucleotide sequence ID" value="NZ_JAMXPJ020000002.1"/>
</dbReference>
<accession>A0ABU3LLJ1</accession>
<comment type="caution">
    <text evidence="2">The sequence shown here is derived from an EMBL/GenBank/DDBJ whole genome shotgun (WGS) entry which is preliminary data.</text>
</comment>
<feature type="compositionally biased region" description="Basic and acidic residues" evidence="1">
    <location>
        <begin position="47"/>
        <end position="60"/>
    </location>
</feature>
<dbReference type="Proteomes" id="UP001257948">
    <property type="component" value="Unassembled WGS sequence"/>
</dbReference>
<sequence length="66" mass="7342">MTANPSENFLPIYENLVRERGDAVAEAHLAAEHTHHQAVALLGPEHFGTRTDADARDQLEQRGPLR</sequence>